<dbReference type="Proteomes" id="UP000231451">
    <property type="component" value="Unassembled WGS sequence"/>
</dbReference>
<dbReference type="CDD" id="cd06267">
    <property type="entry name" value="PBP1_LacI_sugar_binding-like"/>
    <property type="match status" value="1"/>
</dbReference>
<name>A0A2M9HCZ1_9BIFI</name>
<dbReference type="PANTHER" id="PTHR30146:SF109">
    <property type="entry name" value="HTH-TYPE TRANSCRIPTIONAL REGULATOR GALS"/>
    <property type="match status" value="1"/>
</dbReference>
<dbReference type="OrthoDB" id="37081at2"/>
<dbReference type="Pfam" id="PF13377">
    <property type="entry name" value="Peripla_BP_3"/>
    <property type="match status" value="1"/>
</dbReference>
<proteinExistence type="predicted"/>
<dbReference type="Gene3D" id="3.40.50.2300">
    <property type="match status" value="2"/>
</dbReference>
<evidence type="ECO:0000256" key="1">
    <source>
        <dbReference type="ARBA" id="ARBA00023015"/>
    </source>
</evidence>
<protein>
    <submittedName>
        <fullName evidence="5">LacI family transcriptional regulator</fullName>
    </submittedName>
</protein>
<evidence type="ECO:0000256" key="2">
    <source>
        <dbReference type="ARBA" id="ARBA00023125"/>
    </source>
</evidence>
<dbReference type="PROSITE" id="PS50932">
    <property type="entry name" value="HTH_LACI_2"/>
    <property type="match status" value="1"/>
</dbReference>
<evidence type="ECO:0000313" key="5">
    <source>
        <dbReference type="EMBL" id="PJM74685.1"/>
    </source>
</evidence>
<dbReference type="GO" id="GO:0003700">
    <property type="term" value="F:DNA-binding transcription factor activity"/>
    <property type="evidence" value="ECO:0007669"/>
    <property type="project" value="TreeGrafter"/>
</dbReference>
<dbReference type="CDD" id="cd01392">
    <property type="entry name" value="HTH_LacI"/>
    <property type="match status" value="1"/>
</dbReference>
<dbReference type="GO" id="GO:0000976">
    <property type="term" value="F:transcription cis-regulatory region binding"/>
    <property type="evidence" value="ECO:0007669"/>
    <property type="project" value="TreeGrafter"/>
</dbReference>
<dbReference type="InterPro" id="IPR010982">
    <property type="entry name" value="Lambda_DNA-bd_dom_sf"/>
</dbReference>
<dbReference type="PANTHER" id="PTHR30146">
    <property type="entry name" value="LACI-RELATED TRANSCRIPTIONAL REPRESSOR"/>
    <property type="match status" value="1"/>
</dbReference>
<organism evidence="5 6">
    <name type="scientific">Bifidobacterium simiarum</name>
    <dbReference type="NCBI Taxonomy" id="2045441"/>
    <lineage>
        <taxon>Bacteria</taxon>
        <taxon>Bacillati</taxon>
        <taxon>Actinomycetota</taxon>
        <taxon>Actinomycetes</taxon>
        <taxon>Bifidobacteriales</taxon>
        <taxon>Bifidobacteriaceae</taxon>
        <taxon>Bifidobacterium</taxon>
    </lineage>
</organism>
<dbReference type="SMART" id="SM00354">
    <property type="entry name" value="HTH_LACI"/>
    <property type="match status" value="1"/>
</dbReference>
<dbReference type="Gene3D" id="1.10.260.40">
    <property type="entry name" value="lambda repressor-like DNA-binding domains"/>
    <property type="match status" value="1"/>
</dbReference>
<keyword evidence="1" id="KW-0805">Transcription regulation</keyword>
<dbReference type="EMBL" id="PEBK01000009">
    <property type="protein sequence ID" value="PJM74685.1"/>
    <property type="molecule type" value="Genomic_DNA"/>
</dbReference>
<dbReference type="SUPFAM" id="SSF53822">
    <property type="entry name" value="Periplasmic binding protein-like I"/>
    <property type="match status" value="1"/>
</dbReference>
<dbReference type="InterPro" id="IPR000843">
    <property type="entry name" value="HTH_LacI"/>
</dbReference>
<dbReference type="Pfam" id="PF00356">
    <property type="entry name" value="LacI"/>
    <property type="match status" value="1"/>
</dbReference>
<reference evidence="5 6" key="1">
    <citation type="submission" date="2017-10" db="EMBL/GenBank/DDBJ databases">
        <title>Draft genome sequences of strains TRE 1, TRE 9, TRE H and TRI 7, isolated from tamarins, belonging to four potential novel Bifidobacterium species.</title>
        <authorList>
            <person name="Mattarelli P."/>
            <person name="Modesto M."/>
            <person name="Puglisi E."/>
            <person name="Morelli L."/>
            <person name="Spezio C."/>
            <person name="Bonetti A."/>
            <person name="Sandri C."/>
        </authorList>
    </citation>
    <scope>NUCLEOTIDE SEQUENCE [LARGE SCALE GENOMIC DNA]</scope>
    <source>
        <strain evidence="6">TRI7</strain>
    </source>
</reference>
<dbReference type="SUPFAM" id="SSF47413">
    <property type="entry name" value="lambda repressor-like DNA-binding domains"/>
    <property type="match status" value="1"/>
</dbReference>
<dbReference type="RefSeq" id="WP_100513566.1">
    <property type="nucleotide sequence ID" value="NZ_PEBK01000009.1"/>
</dbReference>
<comment type="caution">
    <text evidence="5">The sequence shown here is derived from an EMBL/GenBank/DDBJ whole genome shotgun (WGS) entry which is preliminary data.</text>
</comment>
<sequence length="329" mass="35626">MARVTINDVAKRAGVAMGTVSNMLNHPEKVRPETREIIRQAIKELGFVPNRNASALAGGRNPAFGLVLTGLDHAFSLQVSQGAYDAAREAGFDLMITSADNDDLLANHYVDYFRGARMSGIIVEPRPGAGWRPDWPVDTPTVVLDYRSDSCDLCQVCADNVQAGVLAAEHALRIGRNRVTVISASDDIQSLDDRCRGIRSVIGDTEIIDVADWRNPRSGYEAGVRLAERSDDTRPDFVIGLTDVLAAGCIDGILSCRRSVPGDMAVMGCDGNPLAWGGPVPMTTIEPHGYEMGRAAVELLVDEIRHADDHRHTMKTIPSRLLVRASTAV</sequence>
<feature type="domain" description="HTH lacI-type" evidence="4">
    <location>
        <begin position="4"/>
        <end position="58"/>
    </location>
</feature>
<evidence type="ECO:0000313" key="6">
    <source>
        <dbReference type="Proteomes" id="UP000231451"/>
    </source>
</evidence>
<keyword evidence="3" id="KW-0804">Transcription</keyword>
<evidence type="ECO:0000256" key="3">
    <source>
        <dbReference type="ARBA" id="ARBA00023163"/>
    </source>
</evidence>
<keyword evidence="2" id="KW-0238">DNA-binding</keyword>
<dbReference type="AlphaFoldDB" id="A0A2M9HCZ1"/>
<dbReference type="InterPro" id="IPR046335">
    <property type="entry name" value="LacI/GalR-like_sensor"/>
</dbReference>
<dbReference type="InterPro" id="IPR028082">
    <property type="entry name" value="Peripla_BP_I"/>
</dbReference>
<gene>
    <name evidence="5" type="ORF">CSQ87_09130</name>
</gene>
<evidence type="ECO:0000259" key="4">
    <source>
        <dbReference type="PROSITE" id="PS50932"/>
    </source>
</evidence>
<accession>A0A2M9HCZ1</accession>
<keyword evidence="6" id="KW-1185">Reference proteome</keyword>